<organism evidence="1 2">
    <name type="scientific">Plasmopara halstedii</name>
    <name type="common">Downy mildew of sunflower</name>
    <dbReference type="NCBI Taxonomy" id="4781"/>
    <lineage>
        <taxon>Eukaryota</taxon>
        <taxon>Sar</taxon>
        <taxon>Stramenopiles</taxon>
        <taxon>Oomycota</taxon>
        <taxon>Peronosporomycetes</taxon>
        <taxon>Peronosporales</taxon>
        <taxon>Peronosporaceae</taxon>
        <taxon>Plasmopara</taxon>
    </lineage>
</organism>
<dbReference type="AlphaFoldDB" id="A0A0P1A6T9"/>
<dbReference type="GeneID" id="36395330"/>
<dbReference type="EMBL" id="CCYD01000109">
    <property type="protein sequence ID" value="CEG35952.1"/>
    <property type="molecule type" value="Genomic_DNA"/>
</dbReference>
<reference evidence="2" key="1">
    <citation type="submission" date="2014-09" db="EMBL/GenBank/DDBJ databases">
        <authorList>
            <person name="Sharma Rahul"/>
            <person name="Thines Marco"/>
        </authorList>
    </citation>
    <scope>NUCLEOTIDE SEQUENCE [LARGE SCALE GENOMIC DNA]</scope>
</reference>
<name>A0A0P1A6T9_PLAHL</name>
<evidence type="ECO:0000313" key="2">
    <source>
        <dbReference type="Proteomes" id="UP000054928"/>
    </source>
</evidence>
<protein>
    <submittedName>
        <fullName evidence="1">Uncharacterized protein</fullName>
    </submittedName>
</protein>
<proteinExistence type="predicted"/>
<accession>A0A0P1A6T9</accession>
<dbReference type="RefSeq" id="XP_024572321.1">
    <property type="nucleotide sequence ID" value="XM_024729891.1"/>
</dbReference>
<keyword evidence="2" id="KW-1185">Reference proteome</keyword>
<dbReference type="Proteomes" id="UP000054928">
    <property type="component" value="Unassembled WGS sequence"/>
</dbReference>
<evidence type="ECO:0000313" key="1">
    <source>
        <dbReference type="EMBL" id="CEG35952.1"/>
    </source>
</evidence>
<sequence length="458" mass="52168">MEIELSSQAASRTRVGESSARWLESFKAIKLEHYSNNQQNSFAITEMTNLRLDEMVEKKNLDLACALLKDIPDIKQAKDFLSTKAFHDWRSKLMTLFEHKHELHQPTLVDGQTVDDKFAQLVSNIDVFNKNRKMLVDKKKTIERLADTIRTVMDRNASKSKMDLIKELDKAMKLRLADEMLLEIDPGLIEKIISGFERTLAESTTNQELLVEWLVTAMEDIVAHTQVLVKKPSTMENIVMIFKRLLVKIQKLKPLVDVPVLDDKQIVATNKNSIKELVLAVKQSMTDKKVLDDNQVKTDKLVFASMGTLLPLLDGRSRMPDIIASAVKSENKELQVLGSTYEDIYLDQLIEVSEAQKIWKDMGLVYYINTLGTDKEAKFAITKLLIKLNDKGGASLVDDVVKTMDDLNSYLYKYLHRAALFITERKAIDVLKKLVSEKNNNVMDLIADNDRFALTCGQ</sequence>